<evidence type="ECO:0000313" key="7">
    <source>
        <dbReference type="EMBL" id="AAT70146.1"/>
    </source>
</evidence>
<dbReference type="OMA" id="KRRYNKY"/>
<evidence type="ECO:0000256" key="5">
    <source>
        <dbReference type="ARBA" id="ARBA00023136"/>
    </source>
</evidence>
<keyword evidence="3 6" id="KW-0812">Transmembrane</keyword>
<dbReference type="KEGG" id="bar:GBAA_3410"/>
<sequence length="376" mass="42124">MVSLEKINIRKRDKLKKFFREHNYLAVLLGFALLFINILLLTKISFVFTPFIVFLKTIFFPVLLAGVLFYILHPFVSLLEKKGVSRIVSIASIYLIVIGLFVFLVLTVIPIIKDQIDALIDNLPYFGHEIERAARRFGESNLLGKIQENLNIDVASMVKDYTVDFTKSLSSVTGNVTGFLSTVTEVVLTFVMVPFILFYLLKDGEQLPNHFLKFISEQRQPAAMRILDDMHYAISSYIRGQIIVSLFIGIMLLIGYLIIGIKYAVLLAILAMIVNIVPYVGPIIAITPALIIAFIDSPGMVLKVIIVMMVVQLAEGKFISPQVMGKKLDIHPITIIFIILTAGNLFGIMGIILAIPGYAILKVLVTHGYRFVKLNT</sequence>
<proteinExistence type="inferred from homology"/>
<dbReference type="AlphaFoldDB" id="A0A0F7REU6"/>
<feature type="transmembrane region" description="Helical" evidence="6">
    <location>
        <begin position="93"/>
        <end position="112"/>
    </location>
</feature>
<accession>Q6F0A0</accession>
<feature type="transmembrane region" description="Helical" evidence="6">
    <location>
        <begin position="265"/>
        <end position="294"/>
    </location>
</feature>
<dbReference type="InterPro" id="IPR002549">
    <property type="entry name" value="AI-2E-like"/>
</dbReference>
<evidence type="ECO:0000256" key="1">
    <source>
        <dbReference type="ARBA" id="ARBA00004141"/>
    </source>
</evidence>
<keyword evidence="8" id="KW-1185">Reference proteome</keyword>
<protein>
    <submittedName>
        <fullName evidence="7">Membrane protein</fullName>
    </submittedName>
</protein>
<accession>E9RAC7</accession>
<evidence type="ECO:0000256" key="2">
    <source>
        <dbReference type="ARBA" id="ARBA00009773"/>
    </source>
</evidence>
<feature type="transmembrane region" description="Helical" evidence="6">
    <location>
        <begin position="301"/>
        <end position="320"/>
    </location>
</feature>
<dbReference type="Pfam" id="PF01594">
    <property type="entry name" value="AI-2E_transport"/>
    <property type="match status" value="1"/>
</dbReference>
<feature type="transmembrane region" description="Helical" evidence="6">
    <location>
        <begin position="47"/>
        <end position="72"/>
    </location>
</feature>
<accession>A0A0F7REU6</accession>
<dbReference type="Proteomes" id="UP000000594">
    <property type="component" value="Chromosome"/>
</dbReference>
<organism evidence="7 8">
    <name type="scientific">Bacillus anthracis</name>
    <name type="common">anthrax bacterium</name>
    <dbReference type="NCBI Taxonomy" id="1392"/>
    <lineage>
        <taxon>Bacteria</taxon>
        <taxon>Bacillati</taxon>
        <taxon>Bacillota</taxon>
        <taxon>Bacilli</taxon>
        <taxon>Bacillales</taxon>
        <taxon>Bacillaceae</taxon>
        <taxon>Bacillus</taxon>
        <taxon>Bacillus cereus group</taxon>
    </lineage>
</organism>
<feature type="transmembrane region" description="Helical" evidence="6">
    <location>
        <begin position="240"/>
        <end position="259"/>
    </location>
</feature>
<evidence type="ECO:0000256" key="3">
    <source>
        <dbReference type="ARBA" id="ARBA00022692"/>
    </source>
</evidence>
<keyword evidence="4 6" id="KW-1133">Transmembrane helix</keyword>
<keyword evidence="5 6" id="KW-0472">Membrane</keyword>
<reference evidence="7 8" key="1">
    <citation type="journal article" date="2009" name="J. Bacteriol.">
        <title>The complete genome sequence of Bacillus anthracis Ames 'Ancestor'.</title>
        <authorList>
            <person name="Ravel J."/>
            <person name="Jiang L."/>
            <person name="Stanley S.T."/>
            <person name="Wilson M.R."/>
            <person name="Decker R.S."/>
            <person name="Read T.D."/>
            <person name="Worsham P."/>
            <person name="Keim P.S."/>
            <person name="Salzberg S.L."/>
            <person name="Fraser-Liggett C.M."/>
            <person name="Rasko D.A."/>
        </authorList>
    </citation>
    <scope>NUCLEOTIDE SEQUENCE [LARGE SCALE GENOMIC DNA]</scope>
    <source>
        <strain evidence="8">Ames ancestor</strain>
    </source>
</reference>
<dbReference type="PANTHER" id="PTHR21716">
    <property type="entry name" value="TRANSMEMBRANE PROTEIN"/>
    <property type="match status" value="1"/>
</dbReference>
<evidence type="ECO:0000313" key="8">
    <source>
        <dbReference type="Proteomes" id="UP000000594"/>
    </source>
</evidence>
<dbReference type="IntAct" id="A0A0F7REU6">
    <property type="interactions" value="1"/>
</dbReference>
<gene>
    <name evidence="7" type="ordered locus">GBAA_3410</name>
</gene>
<comment type="similarity">
    <text evidence="2">Belongs to the autoinducer-2 exporter (AI-2E) (TC 2.A.86) family.</text>
</comment>
<accession>Q81N09</accession>
<evidence type="ECO:0000256" key="6">
    <source>
        <dbReference type="SAM" id="Phobius"/>
    </source>
</evidence>
<evidence type="ECO:0000256" key="4">
    <source>
        <dbReference type="ARBA" id="ARBA00022989"/>
    </source>
</evidence>
<accession>E9RAC6</accession>
<feature type="transmembrane region" description="Helical" evidence="6">
    <location>
        <begin position="179"/>
        <end position="201"/>
    </location>
</feature>
<feature type="transmembrane region" description="Helical" evidence="6">
    <location>
        <begin position="332"/>
        <end position="361"/>
    </location>
</feature>
<name>A0A0F7REU6_BACAN</name>
<dbReference type="PATRIC" id="fig|1392.236.peg.3515"/>
<dbReference type="GO" id="GO:0016020">
    <property type="term" value="C:membrane"/>
    <property type="evidence" value="ECO:0007669"/>
    <property type="project" value="UniProtKB-SubCell"/>
</dbReference>
<accession>Q6HW70</accession>
<comment type="subcellular location">
    <subcellularLocation>
        <location evidence="1">Membrane</location>
        <topology evidence="1">Multi-pass membrane protein</topology>
    </subcellularLocation>
</comment>
<dbReference type="PANTHER" id="PTHR21716:SF69">
    <property type="entry name" value="TRANSPORT PROTEIN YUBA-RELATED"/>
    <property type="match status" value="1"/>
</dbReference>
<dbReference type="EMBL" id="AE017334">
    <property type="protein sequence ID" value="AAT70146.1"/>
    <property type="molecule type" value="Genomic_DNA"/>
</dbReference>
<feature type="transmembrane region" description="Helical" evidence="6">
    <location>
        <begin position="21"/>
        <end position="41"/>
    </location>
</feature>
<dbReference type="GO" id="GO:0055085">
    <property type="term" value="P:transmembrane transport"/>
    <property type="evidence" value="ECO:0007669"/>
    <property type="project" value="TreeGrafter"/>
</dbReference>